<keyword evidence="1" id="KW-0812">Transmembrane</keyword>
<organism evidence="2 3">
    <name type="scientific">Hymenobacter caeli</name>
    <dbReference type="NCBI Taxonomy" id="2735894"/>
    <lineage>
        <taxon>Bacteria</taxon>
        <taxon>Pseudomonadati</taxon>
        <taxon>Bacteroidota</taxon>
        <taxon>Cytophagia</taxon>
        <taxon>Cytophagales</taxon>
        <taxon>Hymenobacteraceae</taxon>
        <taxon>Hymenobacter</taxon>
    </lineage>
</organism>
<gene>
    <name evidence="2" type="ORF">HNP98_003350</name>
</gene>
<proteinExistence type="predicted"/>
<accession>A0ABX2FVQ7</accession>
<evidence type="ECO:0000256" key="1">
    <source>
        <dbReference type="SAM" id="Phobius"/>
    </source>
</evidence>
<feature type="transmembrane region" description="Helical" evidence="1">
    <location>
        <begin position="5"/>
        <end position="23"/>
    </location>
</feature>
<evidence type="ECO:0000313" key="3">
    <source>
        <dbReference type="Proteomes" id="UP000779507"/>
    </source>
</evidence>
<dbReference type="EMBL" id="JABSNP010000017">
    <property type="protein sequence ID" value="NRT20507.1"/>
    <property type="molecule type" value="Genomic_DNA"/>
</dbReference>
<dbReference type="Proteomes" id="UP000779507">
    <property type="component" value="Unassembled WGS sequence"/>
</dbReference>
<comment type="caution">
    <text evidence="2">The sequence shown here is derived from an EMBL/GenBank/DDBJ whole genome shotgun (WGS) entry which is preliminary data.</text>
</comment>
<sequence>MTQRFFIIIIIISAIVIVIYQQIQDHKIASTIITNGVYCKALVIDKEYSHGSDNITFSYKYNGKTYTNYGPDTKILPNKGDSILIKFLPEDPDGSFIIARRVYQRPYNQNE</sequence>
<name>A0ABX2FVQ7_9BACT</name>
<reference evidence="2 3" key="1">
    <citation type="submission" date="2020-05" db="EMBL/GenBank/DDBJ databases">
        <title>Genomic Encyclopedia of Type Strains, Phase IV (KMG-V): Genome sequencing to study the core and pangenomes of soil and plant-associated prokaryotes.</title>
        <authorList>
            <person name="Whitman W."/>
        </authorList>
    </citation>
    <scope>NUCLEOTIDE SEQUENCE [LARGE SCALE GENOMIC DNA]</scope>
    <source>
        <strain evidence="2 3">9A</strain>
    </source>
</reference>
<keyword evidence="3" id="KW-1185">Reference proteome</keyword>
<evidence type="ECO:0008006" key="4">
    <source>
        <dbReference type="Google" id="ProtNLM"/>
    </source>
</evidence>
<evidence type="ECO:0000313" key="2">
    <source>
        <dbReference type="EMBL" id="NRT20507.1"/>
    </source>
</evidence>
<protein>
    <recommendedName>
        <fullName evidence="4">DUF3592 domain-containing protein</fullName>
    </recommendedName>
</protein>
<keyword evidence="1" id="KW-0472">Membrane</keyword>
<keyword evidence="1" id="KW-1133">Transmembrane helix</keyword>
<dbReference type="RefSeq" id="WP_173811276.1">
    <property type="nucleotide sequence ID" value="NZ_JABSNP010000017.1"/>
</dbReference>